<evidence type="ECO:0000256" key="1">
    <source>
        <dbReference type="SAM" id="SignalP"/>
    </source>
</evidence>
<name>A0A9X1FRA8_9FLAO</name>
<dbReference type="EMBL" id="JAHWDP010000004">
    <property type="protein sequence ID" value="MBW2938654.1"/>
    <property type="molecule type" value="Genomic_DNA"/>
</dbReference>
<feature type="chain" id="PRO_5040781934" evidence="1">
    <location>
        <begin position="22"/>
        <end position="253"/>
    </location>
</feature>
<keyword evidence="3" id="KW-1185">Reference proteome</keyword>
<evidence type="ECO:0000313" key="2">
    <source>
        <dbReference type="EMBL" id="MBW2938654.1"/>
    </source>
</evidence>
<dbReference type="AlphaFoldDB" id="A0A9X1FRA8"/>
<proteinExistence type="predicted"/>
<sequence length="253" mass="28717">MKFFLFISIFISAFCSLSAQFDSNTNFINASNGTSSNFGIQTVSNNSNFARVQSYGAKFDDGSSGNDPDTVGSPYMNDEYQLGSIIKDSLVYADNIAVKYQVLEDYFIGKLSLTTNDEEARVIIKSQDYKIKMGDKLFVALPSIENSGNLEYFQILVIGNKGTLYKKNKKIFKPRIMATTSLTKNSPPTFKDDEEYYFGDFNGNFTKVPTSKKKILELFENNKKEVSAVIKKNKLNLKKEEDLIRLFRFYETL</sequence>
<reference evidence="2" key="1">
    <citation type="submission" date="2021-07" db="EMBL/GenBank/DDBJ databases">
        <title>Aureisphaera sp. CAU 1614 isolated from sea sediment.</title>
        <authorList>
            <person name="Kim W."/>
        </authorList>
    </citation>
    <scope>NUCLEOTIDE SEQUENCE</scope>
    <source>
        <strain evidence="2">CAU 1614</strain>
    </source>
</reference>
<feature type="signal peptide" evidence="1">
    <location>
        <begin position="1"/>
        <end position="21"/>
    </location>
</feature>
<keyword evidence="1" id="KW-0732">Signal</keyword>
<accession>A0A9X1FRA8</accession>
<organism evidence="2 3">
    <name type="scientific">Halomarinibacterium sedimenti</name>
    <dbReference type="NCBI Taxonomy" id="2857106"/>
    <lineage>
        <taxon>Bacteria</taxon>
        <taxon>Pseudomonadati</taxon>
        <taxon>Bacteroidota</taxon>
        <taxon>Flavobacteriia</taxon>
        <taxon>Flavobacteriales</taxon>
        <taxon>Flavobacteriaceae</taxon>
        <taxon>Halomarinibacterium</taxon>
    </lineage>
</organism>
<protein>
    <submittedName>
        <fullName evidence="2">Uncharacterized protein</fullName>
    </submittedName>
</protein>
<evidence type="ECO:0000313" key="3">
    <source>
        <dbReference type="Proteomes" id="UP001138686"/>
    </source>
</evidence>
<gene>
    <name evidence="2" type="ORF">KXJ69_11085</name>
</gene>
<comment type="caution">
    <text evidence="2">The sequence shown here is derived from an EMBL/GenBank/DDBJ whole genome shotgun (WGS) entry which is preliminary data.</text>
</comment>
<dbReference type="Proteomes" id="UP001138686">
    <property type="component" value="Unassembled WGS sequence"/>
</dbReference>
<dbReference type="RefSeq" id="WP_219053178.1">
    <property type="nucleotide sequence ID" value="NZ_JAHWDP010000004.1"/>
</dbReference>